<dbReference type="GO" id="GO:0005886">
    <property type="term" value="C:plasma membrane"/>
    <property type="evidence" value="ECO:0007669"/>
    <property type="project" value="UniProtKB-SubCell"/>
</dbReference>
<evidence type="ECO:0000256" key="7">
    <source>
        <dbReference type="SAM" id="Phobius"/>
    </source>
</evidence>
<evidence type="ECO:0000256" key="1">
    <source>
        <dbReference type="ARBA" id="ARBA00004651"/>
    </source>
</evidence>
<keyword evidence="5 7" id="KW-1133">Transmembrane helix</keyword>
<keyword evidence="6 7" id="KW-0472">Membrane</keyword>
<accession>A0A6J7K6B2</accession>
<evidence type="ECO:0000256" key="3">
    <source>
        <dbReference type="ARBA" id="ARBA00022475"/>
    </source>
</evidence>
<evidence type="ECO:0000256" key="5">
    <source>
        <dbReference type="ARBA" id="ARBA00022989"/>
    </source>
</evidence>
<dbReference type="Gene3D" id="1.20.1720.10">
    <property type="entry name" value="Multidrug resistance protein D"/>
    <property type="match status" value="1"/>
</dbReference>
<dbReference type="Pfam" id="PF07690">
    <property type="entry name" value="MFS_1"/>
    <property type="match status" value="1"/>
</dbReference>
<name>A0A6J7K6B2_9ZZZZ</name>
<evidence type="ECO:0000256" key="4">
    <source>
        <dbReference type="ARBA" id="ARBA00022692"/>
    </source>
</evidence>
<dbReference type="AlphaFoldDB" id="A0A6J7K6B2"/>
<keyword evidence="3" id="KW-1003">Cell membrane</keyword>
<feature type="transmembrane region" description="Helical" evidence="7">
    <location>
        <begin position="333"/>
        <end position="351"/>
    </location>
</feature>
<dbReference type="PANTHER" id="PTHR42718:SF42">
    <property type="entry name" value="EXPORT PROTEIN"/>
    <property type="match status" value="1"/>
</dbReference>
<dbReference type="PRINTS" id="PR01036">
    <property type="entry name" value="TCRTETB"/>
</dbReference>
<dbReference type="InterPro" id="IPR004638">
    <property type="entry name" value="EmrB-like"/>
</dbReference>
<dbReference type="EMBL" id="CAFBNC010000123">
    <property type="protein sequence ID" value="CAB4950633.1"/>
    <property type="molecule type" value="Genomic_DNA"/>
</dbReference>
<gene>
    <name evidence="9" type="ORF">UFOPK3733_01853</name>
</gene>
<dbReference type="InterPro" id="IPR036259">
    <property type="entry name" value="MFS_trans_sf"/>
</dbReference>
<evidence type="ECO:0000256" key="2">
    <source>
        <dbReference type="ARBA" id="ARBA00022448"/>
    </source>
</evidence>
<comment type="subcellular location">
    <subcellularLocation>
        <location evidence="1">Cell membrane</location>
        <topology evidence="1">Multi-pass membrane protein</topology>
    </subcellularLocation>
</comment>
<evidence type="ECO:0000259" key="8">
    <source>
        <dbReference type="PROSITE" id="PS50850"/>
    </source>
</evidence>
<feature type="transmembrane region" description="Helical" evidence="7">
    <location>
        <begin position="165"/>
        <end position="187"/>
    </location>
</feature>
<feature type="transmembrane region" description="Helical" evidence="7">
    <location>
        <begin position="308"/>
        <end position="326"/>
    </location>
</feature>
<dbReference type="InterPro" id="IPR020846">
    <property type="entry name" value="MFS_dom"/>
</dbReference>
<feature type="domain" description="Major facilitator superfamily (MFS) profile" evidence="8">
    <location>
        <begin position="13"/>
        <end position="503"/>
    </location>
</feature>
<dbReference type="InterPro" id="IPR011701">
    <property type="entry name" value="MFS"/>
</dbReference>
<feature type="transmembrane region" description="Helical" evidence="7">
    <location>
        <begin position="78"/>
        <end position="98"/>
    </location>
</feature>
<feature type="transmembrane region" description="Helical" evidence="7">
    <location>
        <begin position="479"/>
        <end position="499"/>
    </location>
</feature>
<dbReference type="PROSITE" id="PS50850">
    <property type="entry name" value="MFS"/>
    <property type="match status" value="1"/>
</dbReference>
<dbReference type="SUPFAM" id="SSF103473">
    <property type="entry name" value="MFS general substrate transporter"/>
    <property type="match status" value="1"/>
</dbReference>
<dbReference type="NCBIfam" id="TIGR00711">
    <property type="entry name" value="efflux_EmrB"/>
    <property type="match status" value="1"/>
</dbReference>
<feature type="transmembrane region" description="Helical" evidence="7">
    <location>
        <begin position="51"/>
        <end position="71"/>
    </location>
</feature>
<keyword evidence="2" id="KW-0813">Transport</keyword>
<organism evidence="9">
    <name type="scientific">freshwater metagenome</name>
    <dbReference type="NCBI Taxonomy" id="449393"/>
    <lineage>
        <taxon>unclassified sequences</taxon>
        <taxon>metagenomes</taxon>
        <taxon>ecological metagenomes</taxon>
    </lineage>
</organism>
<dbReference type="CDD" id="cd17321">
    <property type="entry name" value="MFS_MMR_MDR_like"/>
    <property type="match status" value="1"/>
</dbReference>
<dbReference type="PANTHER" id="PTHR42718">
    <property type="entry name" value="MAJOR FACILITATOR SUPERFAMILY MULTIDRUG TRANSPORTER MFSC"/>
    <property type="match status" value="1"/>
</dbReference>
<evidence type="ECO:0000256" key="6">
    <source>
        <dbReference type="ARBA" id="ARBA00023136"/>
    </source>
</evidence>
<feature type="transmembrane region" description="Helical" evidence="7">
    <location>
        <begin position="199"/>
        <end position="219"/>
    </location>
</feature>
<keyword evidence="4 7" id="KW-0812">Transmembrane</keyword>
<feature type="transmembrane region" description="Helical" evidence="7">
    <location>
        <begin position="231"/>
        <end position="247"/>
    </location>
</feature>
<feature type="transmembrane region" description="Helical" evidence="7">
    <location>
        <begin position="12"/>
        <end position="31"/>
    </location>
</feature>
<evidence type="ECO:0000313" key="9">
    <source>
        <dbReference type="EMBL" id="CAB4950633.1"/>
    </source>
</evidence>
<sequence>MNAEVIHRRRWLILTVLAASVFLVVVDNTIVNVALPRLSSDLGASTTELQWIVDAYSLVFAGLLLTGGAIGDRLGRKGALQIGLVVFAAMSTLGAFAQTSGQLIAARAAMGIGAALVFPATLAILTNVFTDPTERAKAIGAWSAVSGAAVAFGPITGGLLLEHYWWGSVLLVNLPIVAIAVIAGAFLVPTSRDPEVSRFDIPGILLSISGIGLLVFTVIEGPHWGWNSPTTLGGFAASLALLAGFVLRELRTDHPMLDVRVFRIARFSAAAGSIAVAFFALFGFIFLATQYFQFVRGYSTLSAGLHTLPFAIFAGVTAPFAARLAMRFGPRRVIGTGLLLMCIGLVVASTFTSTTSYFGVVLWSMAFMATGLSLVTSPATEAVMSSLPKEKAGAGAAVNDTTRELGGTFGVAVVGSVFASAYAPKIGDVLAGLPIPAEAVAAARESVAAAIVVAGRAPQEAQALIATAASSAFMDGMSVGCLVAAGVSLIGAIAAFVFLPDRNTIYDDQASLLVEGGHT</sequence>
<proteinExistence type="predicted"/>
<reference evidence="9" key="1">
    <citation type="submission" date="2020-05" db="EMBL/GenBank/DDBJ databases">
        <authorList>
            <person name="Chiriac C."/>
            <person name="Salcher M."/>
            <person name="Ghai R."/>
            <person name="Kavagutti S V."/>
        </authorList>
    </citation>
    <scope>NUCLEOTIDE SEQUENCE</scope>
</reference>
<feature type="transmembrane region" description="Helical" evidence="7">
    <location>
        <begin position="357"/>
        <end position="375"/>
    </location>
</feature>
<feature type="transmembrane region" description="Helical" evidence="7">
    <location>
        <begin position="104"/>
        <end position="126"/>
    </location>
</feature>
<protein>
    <submittedName>
        <fullName evidence="9">Unannotated protein</fullName>
    </submittedName>
</protein>
<dbReference type="GO" id="GO:0022857">
    <property type="term" value="F:transmembrane transporter activity"/>
    <property type="evidence" value="ECO:0007669"/>
    <property type="project" value="InterPro"/>
</dbReference>
<feature type="transmembrane region" description="Helical" evidence="7">
    <location>
        <begin position="267"/>
        <end position="288"/>
    </location>
</feature>
<dbReference type="Gene3D" id="1.20.1250.20">
    <property type="entry name" value="MFS general substrate transporter like domains"/>
    <property type="match status" value="1"/>
</dbReference>
<feature type="transmembrane region" description="Helical" evidence="7">
    <location>
        <begin position="138"/>
        <end position="159"/>
    </location>
</feature>